<dbReference type="AlphaFoldDB" id="A0A822ZE59"/>
<keyword evidence="2" id="KW-1185">Reference proteome</keyword>
<evidence type="ECO:0000313" key="2">
    <source>
        <dbReference type="Proteomes" id="UP000607653"/>
    </source>
</evidence>
<name>A0A822ZE59_NELNU</name>
<reference evidence="1 2" key="1">
    <citation type="journal article" date="2020" name="Mol. Biol. Evol.">
        <title>Distinct Expression and Methylation Patterns for Genes with Different Fates following a Single Whole-Genome Duplication in Flowering Plants.</title>
        <authorList>
            <person name="Shi T."/>
            <person name="Rahmani R.S."/>
            <person name="Gugger P.F."/>
            <person name="Wang M."/>
            <person name="Li H."/>
            <person name="Zhang Y."/>
            <person name="Li Z."/>
            <person name="Wang Q."/>
            <person name="Van de Peer Y."/>
            <person name="Marchal K."/>
            <person name="Chen J."/>
        </authorList>
    </citation>
    <scope>NUCLEOTIDE SEQUENCE [LARGE SCALE GENOMIC DNA]</scope>
    <source>
        <tissue evidence="1">Leaf</tissue>
    </source>
</reference>
<comment type="caution">
    <text evidence="1">The sequence shown here is derived from an EMBL/GenBank/DDBJ whole genome shotgun (WGS) entry which is preliminary data.</text>
</comment>
<sequence>MSLDTWHGFEEVIVSGIFSQCQLSGHSILVRLPLHGREHSTVPGIRMHPEKRIIY</sequence>
<accession>A0A822ZE59</accession>
<proteinExistence type="predicted"/>
<organism evidence="1 2">
    <name type="scientific">Nelumbo nucifera</name>
    <name type="common">Sacred lotus</name>
    <dbReference type="NCBI Taxonomy" id="4432"/>
    <lineage>
        <taxon>Eukaryota</taxon>
        <taxon>Viridiplantae</taxon>
        <taxon>Streptophyta</taxon>
        <taxon>Embryophyta</taxon>
        <taxon>Tracheophyta</taxon>
        <taxon>Spermatophyta</taxon>
        <taxon>Magnoliopsida</taxon>
        <taxon>Proteales</taxon>
        <taxon>Nelumbonaceae</taxon>
        <taxon>Nelumbo</taxon>
    </lineage>
</organism>
<dbReference type="Proteomes" id="UP000607653">
    <property type="component" value="Unassembled WGS sequence"/>
</dbReference>
<evidence type="ECO:0000313" key="1">
    <source>
        <dbReference type="EMBL" id="DAD41296.1"/>
    </source>
</evidence>
<protein>
    <submittedName>
        <fullName evidence="1">Uncharacterized protein</fullName>
    </submittedName>
</protein>
<dbReference type="EMBL" id="DUZY01000005">
    <property type="protein sequence ID" value="DAD41296.1"/>
    <property type="molecule type" value="Genomic_DNA"/>
</dbReference>
<gene>
    <name evidence="1" type="ORF">HUJ06_015619</name>
</gene>